<dbReference type="RefSeq" id="XP_025462644.1">
    <property type="nucleotide sequence ID" value="XM_025606554.1"/>
</dbReference>
<protein>
    <submittedName>
        <fullName evidence="1">Uncharacterized protein</fullName>
    </submittedName>
</protein>
<name>A0A317V7L8_9EURO</name>
<gene>
    <name evidence="1" type="ORF">BO94DRAFT_270036</name>
</gene>
<dbReference type="EMBL" id="MSFK01000039">
    <property type="protein sequence ID" value="PWY70353.1"/>
    <property type="molecule type" value="Genomic_DNA"/>
</dbReference>
<dbReference type="Proteomes" id="UP000246702">
    <property type="component" value="Unassembled WGS sequence"/>
</dbReference>
<evidence type="ECO:0000313" key="1">
    <source>
        <dbReference type="EMBL" id="PWY70353.1"/>
    </source>
</evidence>
<proteinExistence type="predicted"/>
<accession>A0A317V7L8</accession>
<dbReference type="GeneID" id="37108697"/>
<organism evidence="1 2">
    <name type="scientific">Aspergillus sclerotioniger CBS 115572</name>
    <dbReference type="NCBI Taxonomy" id="1450535"/>
    <lineage>
        <taxon>Eukaryota</taxon>
        <taxon>Fungi</taxon>
        <taxon>Dikarya</taxon>
        <taxon>Ascomycota</taxon>
        <taxon>Pezizomycotina</taxon>
        <taxon>Eurotiomycetes</taxon>
        <taxon>Eurotiomycetidae</taxon>
        <taxon>Eurotiales</taxon>
        <taxon>Aspergillaceae</taxon>
        <taxon>Aspergillus</taxon>
        <taxon>Aspergillus subgen. Circumdati</taxon>
    </lineage>
</organism>
<dbReference type="AlphaFoldDB" id="A0A317V7L8"/>
<comment type="caution">
    <text evidence="1">The sequence shown here is derived from an EMBL/GenBank/DDBJ whole genome shotgun (WGS) entry which is preliminary data.</text>
</comment>
<sequence length="59" mass="6376">MLSPVFFGLSDDCGLQICTTPRKCWGQGCQSADRDRPCPLPSAMMRFLGGSPRVLATSL</sequence>
<keyword evidence="2" id="KW-1185">Reference proteome</keyword>
<evidence type="ECO:0000313" key="2">
    <source>
        <dbReference type="Proteomes" id="UP000246702"/>
    </source>
</evidence>
<reference evidence="1 2" key="1">
    <citation type="submission" date="2016-12" db="EMBL/GenBank/DDBJ databases">
        <title>The genomes of Aspergillus section Nigri reveals drivers in fungal speciation.</title>
        <authorList>
            <consortium name="DOE Joint Genome Institute"/>
            <person name="Vesth T.C."/>
            <person name="Nybo J."/>
            <person name="Theobald S."/>
            <person name="Brandl J."/>
            <person name="Frisvad J.C."/>
            <person name="Nielsen K.F."/>
            <person name="Lyhne E.K."/>
            <person name="Kogle M.E."/>
            <person name="Kuo A."/>
            <person name="Riley R."/>
            <person name="Clum A."/>
            <person name="Nolan M."/>
            <person name="Lipzen A."/>
            <person name="Salamov A."/>
            <person name="Henrissat B."/>
            <person name="Wiebenga A."/>
            <person name="De Vries R.P."/>
            <person name="Grigoriev I.V."/>
            <person name="Mortensen U.H."/>
            <person name="Andersen M.R."/>
            <person name="Baker S.E."/>
        </authorList>
    </citation>
    <scope>NUCLEOTIDE SEQUENCE [LARGE SCALE GENOMIC DNA]</scope>
    <source>
        <strain evidence="1 2">CBS 115572</strain>
    </source>
</reference>